<reference evidence="2 3" key="1">
    <citation type="journal article" date="2017" name="Genome Med.">
        <title>A novel Ruminococcus gnavus clade enriched in inflammatory bowel disease patients.</title>
        <authorList>
            <person name="Hall A.B."/>
            <person name="Yassour M."/>
            <person name="Sauk J."/>
            <person name="Garner A."/>
            <person name="Jiang X."/>
            <person name="Arthur T."/>
            <person name="Lagoudas G.K."/>
            <person name="Vatanen T."/>
            <person name="Fornelos N."/>
            <person name="Wilson R."/>
            <person name="Bertha M."/>
            <person name="Cohen M."/>
            <person name="Garber J."/>
            <person name="Khalili H."/>
            <person name="Gevers D."/>
            <person name="Ananthakrishnan A.N."/>
            <person name="Kugathasan S."/>
            <person name="Lander E.S."/>
            <person name="Blainey P."/>
            <person name="Vlamakis H."/>
            <person name="Xavier R.J."/>
            <person name="Huttenhower C."/>
        </authorList>
    </citation>
    <scope>NUCLEOTIDE SEQUENCE [LARGE SCALE GENOMIC DNA]</scope>
    <source>
        <strain evidence="2 3">RJX1124</strain>
    </source>
</reference>
<keyword evidence="1" id="KW-1133">Transmembrane helix</keyword>
<keyword evidence="1" id="KW-0472">Membrane</keyword>
<proteinExistence type="predicted"/>
<organism evidence="2 3">
    <name type="scientific">Mediterraneibacter gnavus</name>
    <name type="common">Ruminococcus gnavus</name>
    <dbReference type="NCBI Taxonomy" id="33038"/>
    <lineage>
        <taxon>Bacteria</taxon>
        <taxon>Bacillati</taxon>
        <taxon>Bacillota</taxon>
        <taxon>Clostridia</taxon>
        <taxon>Lachnospirales</taxon>
        <taxon>Lachnospiraceae</taxon>
        <taxon>Mediterraneibacter</taxon>
    </lineage>
</organism>
<keyword evidence="1" id="KW-0812">Transmembrane</keyword>
<evidence type="ECO:0000313" key="3">
    <source>
        <dbReference type="Proteomes" id="UP000234891"/>
    </source>
</evidence>
<evidence type="ECO:0000313" key="2">
    <source>
        <dbReference type="EMBL" id="PLT74794.1"/>
    </source>
</evidence>
<dbReference type="Proteomes" id="UP000234891">
    <property type="component" value="Unassembled WGS sequence"/>
</dbReference>
<dbReference type="AlphaFoldDB" id="A0A2N5PI22"/>
<gene>
    <name evidence="2" type="ORF">CDL26_01635</name>
</gene>
<accession>A0A2N5PI22</accession>
<evidence type="ECO:0000256" key="1">
    <source>
        <dbReference type="SAM" id="Phobius"/>
    </source>
</evidence>
<protein>
    <submittedName>
        <fullName evidence="2">Uncharacterized protein</fullName>
    </submittedName>
</protein>
<dbReference type="EMBL" id="NIHS01000002">
    <property type="protein sequence ID" value="PLT74794.1"/>
    <property type="molecule type" value="Genomic_DNA"/>
</dbReference>
<name>A0A2N5PI22_MEDGN</name>
<dbReference type="RefSeq" id="WP_101869999.1">
    <property type="nucleotide sequence ID" value="NZ_NIHS01000002.1"/>
</dbReference>
<feature type="transmembrane region" description="Helical" evidence="1">
    <location>
        <begin position="82"/>
        <end position="104"/>
    </location>
</feature>
<sequence>MSNIGHEGNDGTTMTQEERNEYLLKYENFIHCARCKNLIHSSNKYCQYCGCPNEKETFDMEFHDLELMILDAEKEAKKSERLANFSLGFSMFVLLFKIFVELVIKK</sequence>
<comment type="caution">
    <text evidence="2">The sequence shown here is derived from an EMBL/GenBank/DDBJ whole genome shotgun (WGS) entry which is preliminary data.</text>
</comment>